<name>A0A1C0Z4S3_9BACL</name>
<dbReference type="SUPFAM" id="SSF52141">
    <property type="entry name" value="Uracil-DNA glycosylase-like"/>
    <property type="match status" value="1"/>
</dbReference>
<dbReference type="SMART" id="SM00986">
    <property type="entry name" value="UDG"/>
    <property type="match status" value="1"/>
</dbReference>
<dbReference type="InterPro" id="IPR005122">
    <property type="entry name" value="Uracil-DNA_glycosylase-like"/>
</dbReference>
<evidence type="ECO:0000259" key="1">
    <source>
        <dbReference type="SMART" id="SM00986"/>
    </source>
</evidence>
<sequence>MMGGKNLIVNNLNAFVHDTTRVLIIGSMPSVQSLQKKQYYGNPRNHFWGIIAHLTNEHVPDVYEERLDLLRRHGIGLWDAIASCERQGSLDAAIKQEVPNDFAALFRAYPQIEAVFFNGGKAFTVFKRHVGLDVLAERHYEQLPSTSPIPGKNIKSFDEKIDVWRAIERYI</sequence>
<gene>
    <name evidence="2" type="ORF">A6K76_03900</name>
</gene>
<keyword evidence="3" id="KW-1185">Reference proteome</keyword>
<proteinExistence type="predicted"/>
<dbReference type="SMART" id="SM00987">
    <property type="entry name" value="UreE_C"/>
    <property type="match status" value="1"/>
</dbReference>
<dbReference type="InterPro" id="IPR026353">
    <property type="entry name" value="Hypoxan-DNA_Glyclase"/>
</dbReference>
<comment type="caution">
    <text evidence="2">The sequence shown here is derived from an EMBL/GenBank/DDBJ whole genome shotgun (WGS) entry which is preliminary data.</text>
</comment>
<dbReference type="NCBIfam" id="TIGR04274">
    <property type="entry name" value="hypoxanDNAglyco"/>
    <property type="match status" value="1"/>
</dbReference>
<feature type="domain" description="Uracil-DNA glycosylase-like" evidence="1">
    <location>
        <begin position="13"/>
        <end position="168"/>
    </location>
</feature>
<dbReference type="AlphaFoldDB" id="A0A1C0Z4S3"/>
<protein>
    <submittedName>
        <fullName evidence="2">DNA-deoxyinosine glycosylase</fullName>
    </submittedName>
</protein>
<dbReference type="Gene3D" id="3.40.470.10">
    <property type="entry name" value="Uracil-DNA glycosylase-like domain"/>
    <property type="match status" value="1"/>
</dbReference>
<dbReference type="CDD" id="cd10032">
    <property type="entry name" value="UDG-F6_HDG"/>
    <property type="match status" value="1"/>
</dbReference>
<reference evidence="2 3" key="1">
    <citation type="submission" date="2016-07" db="EMBL/GenBank/DDBJ databases">
        <title>Caryophanon latum genome sequencing.</title>
        <authorList>
            <person name="Verma A."/>
            <person name="Pal Y."/>
            <person name="Krishnamurthi S."/>
        </authorList>
    </citation>
    <scope>NUCLEOTIDE SEQUENCE [LARGE SCALE GENOMIC DNA]</scope>
    <source>
        <strain evidence="2 3">DSM 14151</strain>
    </source>
</reference>
<evidence type="ECO:0000313" key="2">
    <source>
        <dbReference type="EMBL" id="OCS94467.1"/>
    </source>
</evidence>
<dbReference type="Proteomes" id="UP000093482">
    <property type="component" value="Unassembled WGS sequence"/>
</dbReference>
<dbReference type="EMBL" id="MATO01000002">
    <property type="protein sequence ID" value="OCS94467.1"/>
    <property type="molecule type" value="Genomic_DNA"/>
</dbReference>
<dbReference type="Pfam" id="PF03167">
    <property type="entry name" value="UDG"/>
    <property type="match status" value="1"/>
</dbReference>
<evidence type="ECO:0000313" key="3">
    <source>
        <dbReference type="Proteomes" id="UP000093482"/>
    </source>
</evidence>
<accession>A0A1C0Z4S3</accession>
<organism evidence="2 3">
    <name type="scientific">Caryophanon latum</name>
    <dbReference type="NCBI Taxonomy" id="33977"/>
    <lineage>
        <taxon>Bacteria</taxon>
        <taxon>Bacillati</taxon>
        <taxon>Bacillota</taxon>
        <taxon>Bacilli</taxon>
        <taxon>Bacillales</taxon>
        <taxon>Caryophanaceae</taxon>
        <taxon>Caryophanon</taxon>
    </lineage>
</organism>
<dbReference type="InterPro" id="IPR036895">
    <property type="entry name" value="Uracil-DNA_glycosylase-like_sf"/>
</dbReference>